<dbReference type="GO" id="GO:0003677">
    <property type="term" value="F:DNA binding"/>
    <property type="evidence" value="ECO:0007669"/>
    <property type="project" value="UniProtKB-KW"/>
</dbReference>
<comment type="similarity">
    <text evidence="1">Belongs to the SH3YL1 family.</text>
</comment>
<dbReference type="PROSITE" id="PS00061">
    <property type="entry name" value="ADH_SHORT"/>
    <property type="match status" value="1"/>
</dbReference>
<evidence type="ECO:0000256" key="7">
    <source>
        <dbReference type="ARBA" id="ARBA00023015"/>
    </source>
</evidence>
<dbReference type="InterPro" id="IPR007461">
    <property type="entry name" value="Ysc84_actin-binding"/>
</dbReference>
<dbReference type="SMART" id="SM00066">
    <property type="entry name" value="GAL4"/>
    <property type="match status" value="1"/>
</dbReference>
<evidence type="ECO:0000259" key="12">
    <source>
        <dbReference type="PROSITE" id="PS50002"/>
    </source>
</evidence>
<evidence type="ECO:0000256" key="1">
    <source>
        <dbReference type="ARBA" id="ARBA00007761"/>
    </source>
</evidence>
<organism evidence="14 15">
    <name type="scientific">Carpinus fangiana</name>
    <dbReference type="NCBI Taxonomy" id="176857"/>
    <lineage>
        <taxon>Eukaryota</taxon>
        <taxon>Viridiplantae</taxon>
        <taxon>Streptophyta</taxon>
        <taxon>Embryophyta</taxon>
        <taxon>Tracheophyta</taxon>
        <taxon>Spermatophyta</taxon>
        <taxon>Magnoliopsida</taxon>
        <taxon>eudicotyledons</taxon>
        <taxon>Gunneridae</taxon>
        <taxon>Pentapetalae</taxon>
        <taxon>rosids</taxon>
        <taxon>fabids</taxon>
        <taxon>Fagales</taxon>
        <taxon>Betulaceae</taxon>
        <taxon>Carpinus</taxon>
    </lineage>
</organism>
<dbReference type="SMART" id="SM00326">
    <property type="entry name" value="SH3"/>
    <property type="match status" value="1"/>
</dbReference>
<keyword evidence="15" id="KW-1185">Reference proteome</keyword>
<keyword evidence="6" id="KW-0560">Oxidoreductase</keyword>
<evidence type="ECO:0000313" key="15">
    <source>
        <dbReference type="Proteomes" id="UP000327013"/>
    </source>
</evidence>
<dbReference type="FunFam" id="3.40.50.720:FF:000090">
    <property type="entry name" value="NADP-dependent mannitol dehydrogenase"/>
    <property type="match status" value="1"/>
</dbReference>
<protein>
    <recommendedName>
        <fullName evidence="16">SH3 domain-containing protein</fullName>
    </recommendedName>
</protein>
<dbReference type="OrthoDB" id="443981at2759"/>
<feature type="domain" description="Zn(2)-C6 fungal-type" evidence="13">
    <location>
        <begin position="1103"/>
        <end position="1132"/>
    </location>
</feature>
<feature type="region of interest" description="Disordered" evidence="11">
    <location>
        <begin position="1062"/>
        <end position="1100"/>
    </location>
</feature>
<evidence type="ECO:0000256" key="3">
    <source>
        <dbReference type="ARBA" id="ARBA00022723"/>
    </source>
</evidence>
<proteinExistence type="inferred from homology"/>
<feature type="domain" description="SH3" evidence="12">
    <location>
        <begin position="356"/>
        <end position="417"/>
    </location>
</feature>
<evidence type="ECO:0000256" key="6">
    <source>
        <dbReference type="ARBA" id="ARBA00023002"/>
    </source>
</evidence>
<dbReference type="PANTHER" id="PTHR47663">
    <property type="entry name" value="XYLANOLYTIC TRANSCRIPTIONAL ACTIVATOR XLNR-RELATED"/>
    <property type="match status" value="1"/>
</dbReference>
<dbReference type="PRINTS" id="PR00080">
    <property type="entry name" value="SDRFAMILY"/>
</dbReference>
<dbReference type="InterPro" id="IPR033643">
    <property type="entry name" value="SYLF_SH3YL1-like"/>
</dbReference>
<keyword evidence="4" id="KW-0862">Zinc</keyword>
<dbReference type="PRINTS" id="PR00081">
    <property type="entry name" value="GDHRDH"/>
</dbReference>
<dbReference type="GO" id="GO:0000981">
    <property type="term" value="F:DNA-binding transcription factor activity, RNA polymerase II-specific"/>
    <property type="evidence" value="ECO:0007669"/>
    <property type="project" value="InterPro"/>
</dbReference>
<dbReference type="InterPro" id="IPR001452">
    <property type="entry name" value="SH3_domain"/>
</dbReference>
<dbReference type="GO" id="GO:0008270">
    <property type="term" value="F:zinc ion binding"/>
    <property type="evidence" value="ECO:0007669"/>
    <property type="project" value="InterPro"/>
</dbReference>
<dbReference type="InterPro" id="IPR036028">
    <property type="entry name" value="SH3-like_dom_sf"/>
</dbReference>
<keyword evidence="2 10" id="KW-0728">SH3 domain</keyword>
<dbReference type="InterPro" id="IPR036291">
    <property type="entry name" value="NAD(P)-bd_dom_sf"/>
</dbReference>
<keyword evidence="5" id="KW-0521">NADP</keyword>
<dbReference type="Gene3D" id="4.10.240.10">
    <property type="entry name" value="Zn(2)-C6 fungal-type DNA-binding domain"/>
    <property type="match status" value="1"/>
</dbReference>
<feature type="region of interest" description="Disordered" evidence="11">
    <location>
        <begin position="256"/>
        <end position="345"/>
    </location>
</feature>
<dbReference type="CDD" id="cd11525">
    <property type="entry name" value="SYLF_SH3YL1_like"/>
    <property type="match status" value="1"/>
</dbReference>
<dbReference type="InterPro" id="IPR007219">
    <property type="entry name" value="XnlR_reg_dom"/>
</dbReference>
<dbReference type="PROSITE" id="PS50048">
    <property type="entry name" value="ZN2_CY6_FUNGAL_2"/>
    <property type="match status" value="1"/>
</dbReference>
<dbReference type="SUPFAM" id="SSF50044">
    <property type="entry name" value="SH3-domain"/>
    <property type="match status" value="1"/>
</dbReference>
<dbReference type="Pfam" id="PF00018">
    <property type="entry name" value="SH3_1"/>
    <property type="match status" value="1"/>
</dbReference>
<accession>A0A5N6KTU3</accession>
<dbReference type="GO" id="GO:0050085">
    <property type="term" value="F:mannitol 2-dehydrogenase (NADP+) activity"/>
    <property type="evidence" value="ECO:0007669"/>
    <property type="project" value="UniProtKB-ARBA"/>
</dbReference>
<evidence type="ECO:0000256" key="9">
    <source>
        <dbReference type="ARBA" id="ARBA00023163"/>
    </source>
</evidence>
<dbReference type="GO" id="GO:0006351">
    <property type="term" value="P:DNA-templated transcription"/>
    <property type="evidence" value="ECO:0007669"/>
    <property type="project" value="InterPro"/>
</dbReference>
<reference evidence="14 15" key="1">
    <citation type="submission" date="2019-06" db="EMBL/GenBank/DDBJ databases">
        <title>A chromosomal-level reference genome of Carpinus fangiana (Coryloideae, Betulaceae).</title>
        <authorList>
            <person name="Yang X."/>
            <person name="Wang Z."/>
            <person name="Zhang L."/>
            <person name="Hao G."/>
            <person name="Liu J."/>
            <person name="Yang Y."/>
        </authorList>
    </citation>
    <scope>NUCLEOTIDE SEQUENCE [LARGE SCALE GENOMIC DNA]</scope>
    <source>
        <strain evidence="14">Cfa_2016G</strain>
        <tissue evidence="14">Leaf</tissue>
    </source>
</reference>
<dbReference type="SMART" id="SM00906">
    <property type="entry name" value="Fungal_trans"/>
    <property type="match status" value="1"/>
</dbReference>
<dbReference type="SUPFAM" id="SSF51735">
    <property type="entry name" value="NAD(P)-binding Rossmann-fold domains"/>
    <property type="match status" value="1"/>
</dbReference>
<dbReference type="Gene3D" id="2.30.30.40">
    <property type="entry name" value="SH3 Domains"/>
    <property type="match status" value="1"/>
</dbReference>
<keyword evidence="9" id="KW-0804">Transcription</keyword>
<evidence type="ECO:0000313" key="14">
    <source>
        <dbReference type="EMBL" id="KAB8345919.1"/>
    </source>
</evidence>
<evidence type="ECO:0000256" key="10">
    <source>
        <dbReference type="PROSITE-ProRule" id="PRU00192"/>
    </source>
</evidence>
<evidence type="ECO:0000256" key="5">
    <source>
        <dbReference type="ARBA" id="ARBA00022857"/>
    </source>
</evidence>
<dbReference type="Pfam" id="PF13561">
    <property type="entry name" value="adh_short_C2"/>
    <property type="match status" value="1"/>
</dbReference>
<dbReference type="Proteomes" id="UP000327013">
    <property type="component" value="Unassembled WGS sequence"/>
</dbReference>
<evidence type="ECO:0008006" key="16">
    <source>
        <dbReference type="Google" id="ProtNLM"/>
    </source>
</evidence>
<feature type="compositionally biased region" description="Basic and acidic residues" evidence="11">
    <location>
        <begin position="1865"/>
        <end position="1874"/>
    </location>
</feature>
<comment type="caution">
    <text evidence="14">The sequence shown here is derived from an EMBL/GenBank/DDBJ whole genome shotgun (WGS) entry which is preliminary data.</text>
</comment>
<keyword evidence="7" id="KW-0805">Transcription regulation</keyword>
<dbReference type="SUPFAM" id="SSF57701">
    <property type="entry name" value="Zn2/Cys6 DNA-binding domain"/>
    <property type="match status" value="1"/>
</dbReference>
<feature type="compositionally biased region" description="Polar residues" evidence="11">
    <location>
        <begin position="256"/>
        <end position="270"/>
    </location>
</feature>
<evidence type="ECO:0000256" key="8">
    <source>
        <dbReference type="ARBA" id="ARBA00023125"/>
    </source>
</evidence>
<dbReference type="InterPro" id="IPR036864">
    <property type="entry name" value="Zn2-C6_fun-type_DNA-bd_sf"/>
</dbReference>
<dbReference type="Pfam" id="PF04366">
    <property type="entry name" value="Ysc84"/>
    <property type="match status" value="1"/>
</dbReference>
<dbReference type="GO" id="GO:0005975">
    <property type="term" value="P:carbohydrate metabolic process"/>
    <property type="evidence" value="ECO:0007669"/>
    <property type="project" value="UniProtKB-ARBA"/>
</dbReference>
<dbReference type="InterPro" id="IPR001138">
    <property type="entry name" value="Zn2Cys6_DnaBD"/>
</dbReference>
<name>A0A5N6KTU3_9ROSI</name>
<keyword evidence="3" id="KW-0479">Metal-binding</keyword>
<feature type="compositionally biased region" description="Polar residues" evidence="11">
    <location>
        <begin position="1846"/>
        <end position="1856"/>
    </location>
</feature>
<evidence type="ECO:0000256" key="2">
    <source>
        <dbReference type="ARBA" id="ARBA00022443"/>
    </source>
</evidence>
<dbReference type="InterPro" id="IPR051439">
    <property type="entry name" value="XlnR/Xlr1"/>
</dbReference>
<dbReference type="InterPro" id="IPR002347">
    <property type="entry name" value="SDR_fam"/>
</dbReference>
<dbReference type="PROSITE" id="PS50002">
    <property type="entry name" value="SH3"/>
    <property type="match status" value="1"/>
</dbReference>
<evidence type="ECO:0000256" key="11">
    <source>
        <dbReference type="SAM" id="MobiDB-lite"/>
    </source>
</evidence>
<dbReference type="GO" id="GO:0044281">
    <property type="term" value="P:small molecule metabolic process"/>
    <property type="evidence" value="ECO:0007669"/>
    <property type="project" value="UniProtKB-ARBA"/>
</dbReference>
<feature type="compositionally biased region" description="Polar residues" evidence="11">
    <location>
        <begin position="303"/>
        <end position="323"/>
    </location>
</feature>
<dbReference type="CDD" id="cd00067">
    <property type="entry name" value="GAL4"/>
    <property type="match status" value="1"/>
</dbReference>
<dbReference type="Gene3D" id="3.40.50.720">
    <property type="entry name" value="NAD(P)-binding Rossmann-like Domain"/>
    <property type="match status" value="1"/>
</dbReference>
<dbReference type="PANTHER" id="PTHR47663:SF2">
    <property type="entry name" value="ARABINOLYTIC TRANSCRIPTIONAL ACTIVATOR ARAR-RELATED"/>
    <property type="match status" value="1"/>
</dbReference>
<sequence length="2390" mass="260600">MRPFRISNPFPMGAKSECKKCGQILASFVDPRQAFGPDKIIPPQILANAKGIAVITVFKAGFLGAAGFGSGMVVARLADGSWSAPSAIGTVRGGVGGQIGFELTDFVFILNDAMAVKTFAQAGSITLGGNVSIAAGPVGRNAEAAGAASLRSVAGIFAYSKTKGLFAGVSLEGSVIIERRDANEKLYGRRVKAADALQGAVPVPPAAEPMMRVLNSRVFAGVAGAASATDSMYNDIPIYDDSHEDVVWQGRTGSAYNEGVRTNRTGSVSQADDYEYRDRPARSSTWSDDIYDREPAPVGRARSYSSRANPSETFDRLQSSSTGAVGDDYVYSDKPKPGRPTAPKPIFAQKTAASSLGPDQAIAKFTFEPDQEGDLGFKKGEIITITKRTDNAADWWEGRIGSRTGVFPRTRIGDDTPMSQRAASPDCRTCRAYQGLPRPGTAKAGALAWRSRLNKAESRSLSNLGELPRTPWHDVMRSGRPELSRPACAGPAHVRVCFASETTGPGHPTFLCPLPSSTLLPHPFASTYPFTMSARIAFSRIGARSLLASSRTYATRAAFKPQQGQVAAQTADKRNISVVSFDENGQRTQEEIVESPDQKGPVNPEGVDEEAIAYPLKSQIIDQLTPTMKRFTLGGKVAVITGAGRGLGLNMAQALVEAGVQGLAILDVQKDLGEKAARDLSEQAGVDARFYPIDVRDAEAVANSVQDVVNHYGKIDVLINAAGIADSNQPAVRYDPVRFRRQVDINVTGTFLVAQACGQHMIASKNGGSMIFIASMSGGIVNYPQEQSCYNASKAAVIQLGKSLATEWARYGIRVNTISPGYMDTALNRVPALDAQKKIWVDNTPQKRLGAVNDLNNLAVYLASDGSSFMTGSNCLIDGLGIGTVSPQTGLHFDTGKLVVSLGQAMVRLELERVWERGTGRTAHEQHGRRIEYMLDPGLLSTRRHFKHCEYGHDRQRRIWYVSSGESCARVKKSRAYSLFVREQGALRMPHCLLLWQIRILVGYGEIDTWARFDSRPVRMDVIVSTFLFPCSSCGYFSCIFLGRGVHTEWALQLGPCASHPPRASHASMPTKNERASDDSTSPNSGGQRPANRSGGNRRARKACDRCNQLRARCDGGEPCARCLQSQSGCEYARVMKKRGKPSKVELARRAALRAAETELRASRVAPSSAPSFPDPVMQSFAIENPLDHQPKSAEVEVPGSDIHDNYSDLRDLPSLDKVLPGLIRPNGPHRESPQDDFFNEKSFEQHNRASLQNIDLKYPVLLPLVPYLVSVIPLSFACELLEYYFSSSSIVCPHPNSPYVIGFMFSKHSFLAETPPRLYSPALLASMLWIASRTSDAIYFDESPSVRERVSRKLLNLTIRLLQPLIHGPIPRGLFDHGIAESIEGEALLGARGRGSNETLDDVATYVHIGTVVSASEYKSSSLRWWNAAWALAVEQELYNELPPREATEQDHQKGPAEIAAAQIRDEVEREERRRVWWLLFLIDRHLSFCYNKPLSLSDRDCRNLLQPIDEYRWQNGNLAVAPINDPSQPITMHRPRQKGPPTEFGGPYLFGYYLPLMVILGEVIELIHARNHPRLGQAFVNATLWDEQVRAINIRLTAFEQSMRLYEAEETELVHSAQHLQPSGYFDTRRASSGTVGSGDGPDHLSRRTLHKQIQLKKAIAYSTYVVHVLHNLLIGKCDPISLFDDQDYWISSPSFVDATGHAILAADAIAEILEYDPDISTIPWLFGIELLHGSFLLLLIIDKLKTDAAPNVVRAGEVMVRAHEACAFTLNTEYQRKFRKVMRSAIAEARGYAPDEAGDEQKRRREVLGLYRWTGDGTGSPGNSITVLVWGCLYTPRDDLRRSTPSRARTTLSLRHAPARKAAREHGDTNHHGPAGNLAEAPQQVRHRQQQPEARHPAVKRMQHALVVRLLQVQLAGVHLGDIGSGDGGGVEGEDLDRRLVGARAARLRQQQHPQRGHVGGKGAAQDLLGVAVGLREAWRRDVAGEERDALVPRHVGAVAAPVARLVAAREVQQPGLGRVVRRLRAGVAQRRLPVLQRHVDWASAYQPLRRSARGICSCAVAPRARVEAARTVEMRMVPACCKGRWSRVCRGRVGVPEDRAGSSLCGKACGGDSSVQRMSMRLSWKADLDAVNLANGRPQPVTVTTGSSNDHLSASLSTSTGALDAVVFKYTEQQTLRGATTQFASTLTTAIGPLNRPPSKLPNELVAVVGLLFVSCGQHATVSLTEALTVALAVGAKHISNEIAAVAAGGDLVVAARNSASIACEDESFRGYFCAYQRDHRGNDGDLGEHGMLHRLDTMQGPAPRTMLIGSTSYLDKDDPCLGSESIRYLVSDRSRRDYLSAHLVNCAAQGDIASEALTICTPRLRQTPVTCAVAIVASEMAENTA</sequence>
<feature type="region of interest" description="Disordered" evidence="11">
    <location>
        <begin position="1843"/>
        <end position="1898"/>
    </location>
</feature>
<dbReference type="EMBL" id="VIBQ01000013">
    <property type="protein sequence ID" value="KAB8345919.1"/>
    <property type="molecule type" value="Genomic_DNA"/>
</dbReference>
<gene>
    <name evidence="14" type="ORF">FH972_022973</name>
</gene>
<dbReference type="Pfam" id="PF04082">
    <property type="entry name" value="Fungal_trans"/>
    <property type="match status" value="1"/>
</dbReference>
<dbReference type="Pfam" id="PF00172">
    <property type="entry name" value="Zn_clus"/>
    <property type="match status" value="1"/>
</dbReference>
<evidence type="ECO:0000259" key="13">
    <source>
        <dbReference type="PROSITE" id="PS50048"/>
    </source>
</evidence>
<dbReference type="CDD" id="cd12148">
    <property type="entry name" value="fungal_TF_MHR"/>
    <property type="match status" value="1"/>
</dbReference>
<dbReference type="InterPro" id="IPR020904">
    <property type="entry name" value="Sc_DH/Rdtase_CS"/>
</dbReference>
<evidence type="ECO:0000256" key="4">
    <source>
        <dbReference type="ARBA" id="ARBA00022833"/>
    </source>
</evidence>
<keyword evidence="8" id="KW-0238">DNA-binding</keyword>